<evidence type="ECO:0000256" key="4">
    <source>
        <dbReference type="ARBA" id="ARBA00022676"/>
    </source>
</evidence>
<dbReference type="Gene3D" id="3.40.50.1580">
    <property type="entry name" value="Nucleoside phosphorylase domain"/>
    <property type="match status" value="1"/>
</dbReference>
<evidence type="ECO:0000313" key="9">
    <source>
        <dbReference type="Proteomes" id="UP001589613"/>
    </source>
</evidence>
<name>A0ABV5V2F9_9MICO</name>
<dbReference type="HAMAP" id="MF_01627">
    <property type="entry name" value="Pur_nucleosid_phosp"/>
    <property type="match status" value="1"/>
</dbReference>
<dbReference type="Pfam" id="PF01048">
    <property type="entry name" value="PNP_UDP_1"/>
    <property type="match status" value="1"/>
</dbReference>
<sequence length="240" mass="25801">MSTHIAAQPGQIAPRILLPGDPLRARWIAETFLDDAECYSEVRGMLGFTGTFRGERVSVQGTGMGQPSASIYVNELIDEYGVQQLVRVGSCGALTDRLQVRDVVLAMAAATDSSMNTLRFQGYHYPATADFALLRAAADAAQAHGARHHVGTVFSSDSFYHSRPELTAKVVEYGVAAVEMETAEIYTLAAKARRQALTVCTVSDHIVTGEETSASEREQTFGDMVTIALEAMLATPLPSA</sequence>
<dbReference type="NCBIfam" id="TIGR00107">
    <property type="entry name" value="deoD"/>
    <property type="match status" value="1"/>
</dbReference>
<evidence type="ECO:0000256" key="3">
    <source>
        <dbReference type="ARBA" id="ARBA00021980"/>
    </source>
</evidence>
<evidence type="ECO:0000259" key="7">
    <source>
        <dbReference type="Pfam" id="PF01048"/>
    </source>
</evidence>
<dbReference type="SUPFAM" id="SSF53167">
    <property type="entry name" value="Purine and uridine phosphorylases"/>
    <property type="match status" value="1"/>
</dbReference>
<evidence type="ECO:0000256" key="1">
    <source>
        <dbReference type="ARBA" id="ARBA00010456"/>
    </source>
</evidence>
<dbReference type="CDD" id="cd09006">
    <property type="entry name" value="PNP_EcPNPI-like"/>
    <property type="match status" value="1"/>
</dbReference>
<dbReference type="InterPro" id="IPR018016">
    <property type="entry name" value="Nucleoside_phosphorylase_CS"/>
</dbReference>
<dbReference type="RefSeq" id="WP_141337075.1">
    <property type="nucleotide sequence ID" value="NZ_JBHMAX010000015.1"/>
</dbReference>
<dbReference type="InterPro" id="IPR004402">
    <property type="entry name" value="DeoD-type"/>
</dbReference>
<accession>A0ABV5V2F9</accession>
<dbReference type="InterPro" id="IPR000845">
    <property type="entry name" value="Nucleoside_phosphorylase_d"/>
</dbReference>
<dbReference type="EMBL" id="JBHMAX010000015">
    <property type="protein sequence ID" value="MFB9731908.1"/>
    <property type="molecule type" value="Genomic_DNA"/>
</dbReference>
<keyword evidence="9" id="KW-1185">Reference proteome</keyword>
<dbReference type="Proteomes" id="UP001589613">
    <property type="component" value="Unassembled WGS sequence"/>
</dbReference>
<dbReference type="PANTHER" id="PTHR43691:SF11">
    <property type="entry name" value="FI09636P-RELATED"/>
    <property type="match status" value="1"/>
</dbReference>
<proteinExistence type="inferred from homology"/>
<dbReference type="GO" id="GO:0004731">
    <property type="term" value="F:purine-nucleoside phosphorylase activity"/>
    <property type="evidence" value="ECO:0007669"/>
    <property type="project" value="UniProtKB-EC"/>
</dbReference>
<reference evidence="8 9" key="1">
    <citation type="submission" date="2024-09" db="EMBL/GenBank/DDBJ databases">
        <authorList>
            <person name="Sun Q."/>
            <person name="Mori K."/>
        </authorList>
    </citation>
    <scope>NUCLEOTIDE SEQUENCE [LARGE SCALE GENOMIC DNA]</scope>
    <source>
        <strain evidence="8 9">JCM 12763</strain>
    </source>
</reference>
<gene>
    <name evidence="8" type="primary">deoD</name>
    <name evidence="8" type="ORF">ACFFN0_07620</name>
</gene>
<protein>
    <recommendedName>
        <fullName evidence="3">Uridine phosphorylase</fullName>
        <ecNumber evidence="2">2.4.2.3</ecNumber>
    </recommendedName>
</protein>
<dbReference type="EC" id="2.4.2.3" evidence="2"/>
<organism evidence="8 9">
    <name type="scientific">Ornithinimicrobium kibberense</name>
    <dbReference type="NCBI Taxonomy" id="282060"/>
    <lineage>
        <taxon>Bacteria</taxon>
        <taxon>Bacillati</taxon>
        <taxon>Actinomycetota</taxon>
        <taxon>Actinomycetes</taxon>
        <taxon>Micrococcales</taxon>
        <taxon>Ornithinimicrobiaceae</taxon>
        <taxon>Ornithinimicrobium</taxon>
    </lineage>
</organism>
<comment type="similarity">
    <text evidence="1">Belongs to the PNP/UDP phosphorylase family.</text>
</comment>
<comment type="caution">
    <text evidence="8">The sequence shown here is derived from an EMBL/GenBank/DDBJ whole genome shotgun (WGS) entry which is preliminary data.</text>
</comment>
<keyword evidence="5 8" id="KW-0808">Transferase</keyword>
<dbReference type="PANTHER" id="PTHR43691">
    <property type="entry name" value="URIDINE PHOSPHORYLASE"/>
    <property type="match status" value="1"/>
</dbReference>
<keyword evidence="4 8" id="KW-0328">Glycosyltransferase</keyword>
<feature type="domain" description="Nucleoside phosphorylase" evidence="7">
    <location>
        <begin position="15"/>
        <end position="226"/>
    </location>
</feature>
<dbReference type="NCBIfam" id="NF004489">
    <property type="entry name" value="PRK05819.1"/>
    <property type="match status" value="1"/>
</dbReference>
<dbReference type="InterPro" id="IPR035994">
    <property type="entry name" value="Nucleoside_phosphorylase_sf"/>
</dbReference>
<evidence type="ECO:0000256" key="6">
    <source>
        <dbReference type="ARBA" id="ARBA00048447"/>
    </source>
</evidence>
<dbReference type="PROSITE" id="PS01232">
    <property type="entry name" value="PNP_UDP_1"/>
    <property type="match status" value="1"/>
</dbReference>
<comment type="catalytic activity">
    <reaction evidence="6">
        <text>uridine + phosphate = alpha-D-ribose 1-phosphate + uracil</text>
        <dbReference type="Rhea" id="RHEA:24388"/>
        <dbReference type="ChEBI" id="CHEBI:16704"/>
        <dbReference type="ChEBI" id="CHEBI:17568"/>
        <dbReference type="ChEBI" id="CHEBI:43474"/>
        <dbReference type="ChEBI" id="CHEBI:57720"/>
        <dbReference type="EC" id="2.4.2.3"/>
    </reaction>
</comment>
<evidence type="ECO:0000313" key="8">
    <source>
        <dbReference type="EMBL" id="MFB9731908.1"/>
    </source>
</evidence>
<evidence type="ECO:0000256" key="5">
    <source>
        <dbReference type="ARBA" id="ARBA00022679"/>
    </source>
</evidence>
<evidence type="ECO:0000256" key="2">
    <source>
        <dbReference type="ARBA" id="ARBA00011888"/>
    </source>
</evidence>